<gene>
    <name evidence="2" type="ORF">QOZ99_002190</name>
</gene>
<accession>A0ABU0LRJ9</accession>
<evidence type="ECO:0000313" key="2">
    <source>
        <dbReference type="EMBL" id="MDQ0511293.1"/>
    </source>
</evidence>
<keyword evidence="3" id="KW-1185">Reference proteome</keyword>
<dbReference type="InterPro" id="IPR041374">
    <property type="entry name" value="BaeRF_family12"/>
</dbReference>
<feature type="region of interest" description="Disordered" evidence="1">
    <location>
        <begin position="43"/>
        <end position="77"/>
    </location>
</feature>
<comment type="caution">
    <text evidence="2">The sequence shown here is derived from an EMBL/GenBank/DDBJ whole genome shotgun (WGS) entry which is preliminary data.</text>
</comment>
<name>A0ABU0LRJ9_9HYPH</name>
<proteinExistence type="predicted"/>
<dbReference type="RefSeq" id="WP_306889991.1">
    <property type="nucleotide sequence ID" value="NZ_JAUSVR010000006.1"/>
</dbReference>
<evidence type="ECO:0000313" key="3">
    <source>
        <dbReference type="Proteomes" id="UP001235094"/>
    </source>
</evidence>
<dbReference type="Pfam" id="PF18856">
    <property type="entry name" value="baeRF_family12"/>
    <property type="match status" value="1"/>
</dbReference>
<sequence>MSRTDTIKIKAGAWVVVCDGHKALILVNEGDAAFPNLRTHEVHAQDNPPSRAQGADAPGRVHQSSSPARSSVEPTDWHEEAERAFLRMIADRLEAAVAAGETRSVVVVAPPRALGVLRPLYGRALAAAVDAEIDRDLVKLPLHEIEQHLAGGQATG</sequence>
<dbReference type="EMBL" id="JAUSVR010000006">
    <property type="protein sequence ID" value="MDQ0511293.1"/>
    <property type="molecule type" value="Genomic_DNA"/>
</dbReference>
<reference evidence="2 3" key="1">
    <citation type="submission" date="2023-07" db="EMBL/GenBank/DDBJ databases">
        <title>Genomic Encyclopedia of Type Strains, Phase IV (KMG-IV): sequencing the most valuable type-strain genomes for metagenomic binning, comparative biology and taxonomic classification.</title>
        <authorList>
            <person name="Goeker M."/>
        </authorList>
    </citation>
    <scope>NUCLEOTIDE SEQUENCE [LARGE SCALE GENOMIC DNA]</scope>
    <source>
        <strain evidence="2 3">DSM 15561</strain>
    </source>
</reference>
<feature type="compositionally biased region" description="Polar residues" evidence="1">
    <location>
        <begin position="62"/>
        <end position="73"/>
    </location>
</feature>
<dbReference type="Proteomes" id="UP001235094">
    <property type="component" value="Unassembled WGS sequence"/>
</dbReference>
<organism evidence="2 3">
    <name type="scientific">Ancylobacter amanitiformis</name>
    <dbReference type="NCBI Taxonomy" id="217069"/>
    <lineage>
        <taxon>Bacteria</taxon>
        <taxon>Pseudomonadati</taxon>
        <taxon>Pseudomonadota</taxon>
        <taxon>Alphaproteobacteria</taxon>
        <taxon>Hyphomicrobiales</taxon>
        <taxon>Xanthobacteraceae</taxon>
        <taxon>Ancylobacter</taxon>
    </lineage>
</organism>
<evidence type="ECO:0000256" key="1">
    <source>
        <dbReference type="SAM" id="MobiDB-lite"/>
    </source>
</evidence>
<protein>
    <submittedName>
        <fullName evidence="2">Protein required for attachment to host cells</fullName>
    </submittedName>
</protein>